<evidence type="ECO:0000256" key="1">
    <source>
        <dbReference type="ARBA" id="ARBA00008455"/>
    </source>
</evidence>
<evidence type="ECO:0000256" key="2">
    <source>
        <dbReference type="ARBA" id="ARBA00023145"/>
    </source>
</evidence>
<dbReference type="EMBL" id="JAFCMP010000346">
    <property type="protein sequence ID" value="KAG5181060.1"/>
    <property type="molecule type" value="Genomic_DNA"/>
</dbReference>
<reference evidence="4" key="1">
    <citation type="submission" date="2021-02" db="EMBL/GenBank/DDBJ databases">
        <title>First Annotated Genome of the Yellow-green Alga Tribonema minus.</title>
        <authorList>
            <person name="Mahan K.M."/>
        </authorList>
    </citation>
    <scope>NUCLEOTIDE SEQUENCE</scope>
    <source>
        <strain evidence="4">UTEX B ZZ1240</strain>
    </source>
</reference>
<dbReference type="SUPFAM" id="SSF54001">
    <property type="entry name" value="Cysteine proteinases"/>
    <property type="match status" value="1"/>
</dbReference>
<evidence type="ECO:0000259" key="3">
    <source>
        <dbReference type="SMART" id="SM00645"/>
    </source>
</evidence>
<dbReference type="Proteomes" id="UP000664859">
    <property type="component" value="Unassembled WGS sequence"/>
</dbReference>
<sequence>MASSSSRRPAARAAEAALPAAAALVLAYAWAGRQRAPRIPRLFGASASEPLPSYFKYHEALLNPPRDQLGCASCWAFAVCDMAADALNLRTEGAWGVRPLSPQYLLSCAPGLTQSCEEGGIPEEALESPAATSEGGGIPLESEVPYRADEGPCAASSARPSPGGVRVRIAPGSSLSLCDDPSLALPGMRGATVKRNVANMKRAIMRHGPVVGTLRVTEDLYDYAASEIYRQDPASAFVGYHAVLIVGWCDARVNSAEPGFDGAYWVIKSSWGQHWGVPEGVRSGYAYVAMGENIAEVESRASVATAVLPDGFAEAEGWQKRTAYWSYDDYARDPDRDNFLGAVARAHAEQRGAREKGDPKP</sequence>
<comment type="similarity">
    <text evidence="1">Belongs to the peptidase C1 family.</text>
</comment>
<name>A0A836CC90_9STRA</name>
<dbReference type="InterPro" id="IPR000668">
    <property type="entry name" value="Peptidase_C1A_C"/>
</dbReference>
<dbReference type="InterPro" id="IPR013128">
    <property type="entry name" value="Peptidase_C1A"/>
</dbReference>
<organism evidence="4 5">
    <name type="scientific">Tribonema minus</name>
    <dbReference type="NCBI Taxonomy" id="303371"/>
    <lineage>
        <taxon>Eukaryota</taxon>
        <taxon>Sar</taxon>
        <taxon>Stramenopiles</taxon>
        <taxon>Ochrophyta</taxon>
        <taxon>PX clade</taxon>
        <taxon>Xanthophyceae</taxon>
        <taxon>Tribonematales</taxon>
        <taxon>Tribonemataceae</taxon>
        <taxon>Tribonema</taxon>
    </lineage>
</organism>
<feature type="domain" description="Peptidase C1A papain C-terminal" evidence="3">
    <location>
        <begin position="51"/>
        <end position="305"/>
    </location>
</feature>
<dbReference type="Pfam" id="PF00112">
    <property type="entry name" value="Peptidase_C1"/>
    <property type="match status" value="1"/>
</dbReference>
<keyword evidence="2" id="KW-0865">Zymogen</keyword>
<protein>
    <recommendedName>
        <fullName evidence="3">Peptidase C1A papain C-terminal domain-containing protein</fullName>
    </recommendedName>
</protein>
<dbReference type="PANTHER" id="PTHR12411">
    <property type="entry name" value="CYSTEINE PROTEASE FAMILY C1-RELATED"/>
    <property type="match status" value="1"/>
</dbReference>
<gene>
    <name evidence="4" type="ORF">JKP88DRAFT_166050</name>
</gene>
<proteinExistence type="inferred from homology"/>
<keyword evidence="5" id="KW-1185">Reference proteome</keyword>
<dbReference type="InterPro" id="IPR038765">
    <property type="entry name" value="Papain-like_cys_pep_sf"/>
</dbReference>
<comment type="caution">
    <text evidence="4">The sequence shown here is derived from an EMBL/GenBank/DDBJ whole genome shotgun (WGS) entry which is preliminary data.</text>
</comment>
<evidence type="ECO:0000313" key="4">
    <source>
        <dbReference type="EMBL" id="KAG5181060.1"/>
    </source>
</evidence>
<dbReference type="GO" id="GO:0008234">
    <property type="term" value="F:cysteine-type peptidase activity"/>
    <property type="evidence" value="ECO:0007669"/>
    <property type="project" value="InterPro"/>
</dbReference>
<dbReference type="AlphaFoldDB" id="A0A836CC90"/>
<dbReference type="GO" id="GO:0006508">
    <property type="term" value="P:proteolysis"/>
    <property type="evidence" value="ECO:0007669"/>
    <property type="project" value="InterPro"/>
</dbReference>
<dbReference type="SMART" id="SM00645">
    <property type="entry name" value="Pept_C1"/>
    <property type="match status" value="1"/>
</dbReference>
<evidence type="ECO:0000313" key="5">
    <source>
        <dbReference type="Proteomes" id="UP000664859"/>
    </source>
</evidence>
<dbReference type="Gene3D" id="3.90.70.10">
    <property type="entry name" value="Cysteine proteinases"/>
    <property type="match status" value="1"/>
</dbReference>
<accession>A0A836CC90</accession>
<dbReference type="OrthoDB" id="10253408at2759"/>